<dbReference type="InterPro" id="IPR052183">
    <property type="entry name" value="IS_Transposase"/>
</dbReference>
<feature type="compositionally biased region" description="Basic and acidic residues" evidence="1">
    <location>
        <begin position="70"/>
        <end position="82"/>
    </location>
</feature>
<evidence type="ECO:0000259" key="2">
    <source>
        <dbReference type="Pfam" id="PF13610"/>
    </source>
</evidence>
<dbReference type="EMBL" id="BNAJ01000012">
    <property type="protein sequence ID" value="GHF58175.1"/>
    <property type="molecule type" value="Genomic_DNA"/>
</dbReference>
<evidence type="ECO:0000313" key="3">
    <source>
        <dbReference type="EMBL" id="GHF58175.1"/>
    </source>
</evidence>
<dbReference type="Proteomes" id="UP000619376">
    <property type="component" value="Unassembled WGS sequence"/>
</dbReference>
<evidence type="ECO:0000313" key="4">
    <source>
        <dbReference type="Proteomes" id="UP000619376"/>
    </source>
</evidence>
<name>A0ABQ3JS22_9DEIO</name>
<proteinExistence type="predicted"/>
<sequence>MLDVFLQAHRDTEAASSFFQRLLGEYDVPEVIHTEKLRRHGAALRERPVLHSVEHVQVVSTARCNTLIEQSHRPARQQERQQRGFRSRKRAHGVLDLHARITNLHNPARSTVSARHRRRQQHTAFESWRGVVQQVACISGHLLYRGHSLPAGHNHSAETLCPPPDADPSQVLRLLSPSLQKTVLLKLPEDVDALTRAARSFQAEVTRCALNDLSVRSCPTPWP</sequence>
<gene>
    <name evidence="3" type="ORF">GCM10017781_38030</name>
</gene>
<accession>A0ABQ3JS22</accession>
<feature type="region of interest" description="Disordered" evidence="1">
    <location>
        <begin position="69"/>
        <end position="89"/>
    </location>
</feature>
<dbReference type="Pfam" id="PF13610">
    <property type="entry name" value="DDE_Tnp_IS240"/>
    <property type="match status" value="1"/>
</dbReference>
<evidence type="ECO:0000256" key="1">
    <source>
        <dbReference type="SAM" id="MobiDB-lite"/>
    </source>
</evidence>
<feature type="domain" description="DDE" evidence="2">
    <location>
        <begin position="1"/>
        <end position="105"/>
    </location>
</feature>
<keyword evidence="4" id="KW-1185">Reference proteome</keyword>
<reference evidence="4" key="1">
    <citation type="journal article" date="2019" name="Int. J. Syst. Evol. Microbiol.">
        <title>The Global Catalogue of Microorganisms (GCM) 10K type strain sequencing project: providing services to taxonomists for standard genome sequencing and annotation.</title>
        <authorList>
            <consortium name="The Broad Institute Genomics Platform"/>
            <consortium name="The Broad Institute Genome Sequencing Center for Infectious Disease"/>
            <person name="Wu L."/>
            <person name="Ma J."/>
        </authorList>
    </citation>
    <scope>NUCLEOTIDE SEQUENCE [LARGE SCALE GENOMIC DNA]</scope>
    <source>
        <strain evidence="4">CGMCC 1.18437</strain>
    </source>
</reference>
<comment type="caution">
    <text evidence="3">The sequence shown here is derived from an EMBL/GenBank/DDBJ whole genome shotgun (WGS) entry which is preliminary data.</text>
</comment>
<dbReference type="InterPro" id="IPR032874">
    <property type="entry name" value="DDE_dom"/>
</dbReference>
<dbReference type="PANTHER" id="PTHR35528">
    <property type="entry name" value="BLL1675 PROTEIN"/>
    <property type="match status" value="1"/>
</dbReference>
<protein>
    <recommendedName>
        <fullName evidence="2">DDE domain-containing protein</fullName>
    </recommendedName>
</protein>
<organism evidence="3 4">
    <name type="scientific">Deinococcus metalli</name>
    <dbReference type="NCBI Taxonomy" id="1141878"/>
    <lineage>
        <taxon>Bacteria</taxon>
        <taxon>Thermotogati</taxon>
        <taxon>Deinococcota</taxon>
        <taxon>Deinococci</taxon>
        <taxon>Deinococcales</taxon>
        <taxon>Deinococcaceae</taxon>
        <taxon>Deinococcus</taxon>
    </lineage>
</organism>
<dbReference type="PANTHER" id="PTHR35528:SF3">
    <property type="entry name" value="BLL1675 PROTEIN"/>
    <property type="match status" value="1"/>
</dbReference>